<comment type="caution">
    <text evidence="1">The sequence shown here is derived from an EMBL/GenBank/DDBJ whole genome shotgun (WGS) entry which is preliminary data.</text>
</comment>
<dbReference type="Proteomes" id="UP000060630">
    <property type="component" value="Unassembled WGS sequence"/>
</dbReference>
<evidence type="ECO:0000313" key="1">
    <source>
        <dbReference type="EMBL" id="KWA83706.1"/>
    </source>
</evidence>
<dbReference type="AlphaFoldDB" id="A0A106QBA5"/>
<evidence type="ECO:0000313" key="2">
    <source>
        <dbReference type="Proteomes" id="UP000060630"/>
    </source>
</evidence>
<sequence>MKDYILKKPEGVDAHMLHRVVAGIVSGAHHLWRDNGDTVTIRTAASVNAPAQDVPIPEQGAVHLFKLRAAPGTKTNGRHRYFKQGDHHSRKAWLARKAAQHGFEIVAVHCTSKLARINDMAGRDFAIDATEFTGALRVTDPVAFQRALFFGVGGTGRAFGFSLLSI</sequence>
<evidence type="ECO:0008006" key="3">
    <source>
        <dbReference type="Google" id="ProtNLM"/>
    </source>
</evidence>
<organism evidence="1 2">
    <name type="scientific">Burkholderia ubonensis</name>
    <dbReference type="NCBI Taxonomy" id="101571"/>
    <lineage>
        <taxon>Bacteria</taxon>
        <taxon>Pseudomonadati</taxon>
        <taxon>Pseudomonadota</taxon>
        <taxon>Betaproteobacteria</taxon>
        <taxon>Burkholderiales</taxon>
        <taxon>Burkholderiaceae</taxon>
        <taxon>Burkholderia</taxon>
        <taxon>Burkholderia cepacia complex</taxon>
    </lineage>
</organism>
<protein>
    <recommendedName>
        <fullName evidence="3">Type I-E CRISPR-associated protein Cas6/Cse3/CasE</fullName>
    </recommendedName>
</protein>
<dbReference type="SMART" id="SM01101">
    <property type="entry name" value="CRISPR_assoc"/>
    <property type="match status" value="1"/>
</dbReference>
<accession>A0A106QBA5</accession>
<gene>
    <name evidence="1" type="ORF">WL29_20275</name>
</gene>
<name>A0A106QBA5_9BURK</name>
<dbReference type="Gene3D" id="3.30.70.1210">
    <property type="entry name" value="Crispr-associated protein, domain 2"/>
    <property type="match status" value="1"/>
</dbReference>
<dbReference type="Pfam" id="PF08798">
    <property type="entry name" value="CRISPR_assoc"/>
    <property type="match status" value="1"/>
</dbReference>
<dbReference type="SUPFAM" id="SSF117987">
    <property type="entry name" value="CRISPR-associated protein"/>
    <property type="match status" value="1"/>
</dbReference>
<reference evidence="1 2" key="1">
    <citation type="submission" date="2015-11" db="EMBL/GenBank/DDBJ databases">
        <title>Expanding the genomic diversity of Burkholderia species for the development of highly accurate diagnostics.</title>
        <authorList>
            <person name="Sahl J."/>
            <person name="Keim P."/>
            <person name="Wagner D."/>
        </authorList>
    </citation>
    <scope>NUCLEOTIDE SEQUENCE [LARGE SCALE GENOMIC DNA]</scope>
    <source>
        <strain evidence="1 2">MSMB2087WGS</strain>
    </source>
</reference>
<dbReference type="EMBL" id="LPHD01000049">
    <property type="protein sequence ID" value="KWA83706.1"/>
    <property type="molecule type" value="Genomic_DNA"/>
</dbReference>
<dbReference type="RefSeq" id="WP_060191808.1">
    <property type="nucleotide sequence ID" value="NZ_LPHD01000049.1"/>
</dbReference>
<dbReference type="InterPro" id="IPR010179">
    <property type="entry name" value="CRISPR-assoc_prot_Cse3"/>
</dbReference>
<proteinExistence type="predicted"/>